<dbReference type="PANTHER" id="PTHR46223">
    <property type="entry name" value="HISTONE-LYSINE N-METHYLTRANSFERASE SUV39H"/>
    <property type="match status" value="1"/>
</dbReference>
<accession>A0A250XNA6</accession>
<dbReference type="PROSITE" id="PS50868">
    <property type="entry name" value="POST_SET"/>
    <property type="match status" value="1"/>
</dbReference>
<evidence type="ECO:0000256" key="8">
    <source>
        <dbReference type="SAM" id="MobiDB-lite"/>
    </source>
</evidence>
<dbReference type="AlphaFoldDB" id="A0A250XNA6"/>
<evidence type="ECO:0000256" key="2">
    <source>
        <dbReference type="ARBA" id="ARBA00022454"/>
    </source>
</evidence>
<evidence type="ECO:0000256" key="7">
    <source>
        <dbReference type="ARBA" id="ARBA00022833"/>
    </source>
</evidence>
<gene>
    <name evidence="11" type="ORF">CEUSTIGMA_g11969.t1</name>
</gene>
<keyword evidence="4" id="KW-0808">Transferase</keyword>
<dbReference type="EMBL" id="BEGY01000128">
    <property type="protein sequence ID" value="GAX84548.1"/>
    <property type="molecule type" value="Genomic_DNA"/>
</dbReference>
<dbReference type="PROSITE" id="PS50280">
    <property type="entry name" value="SET"/>
    <property type="match status" value="1"/>
</dbReference>
<dbReference type="InterPro" id="IPR046341">
    <property type="entry name" value="SET_dom_sf"/>
</dbReference>
<organism evidence="11 12">
    <name type="scientific">Chlamydomonas eustigma</name>
    <dbReference type="NCBI Taxonomy" id="1157962"/>
    <lineage>
        <taxon>Eukaryota</taxon>
        <taxon>Viridiplantae</taxon>
        <taxon>Chlorophyta</taxon>
        <taxon>core chlorophytes</taxon>
        <taxon>Chlorophyceae</taxon>
        <taxon>CS clade</taxon>
        <taxon>Chlamydomonadales</taxon>
        <taxon>Chlamydomonadaceae</taxon>
        <taxon>Chlamydomonas</taxon>
    </lineage>
</organism>
<dbReference type="GO" id="GO:0032259">
    <property type="term" value="P:methylation"/>
    <property type="evidence" value="ECO:0007669"/>
    <property type="project" value="UniProtKB-KW"/>
</dbReference>
<dbReference type="InterPro" id="IPR007728">
    <property type="entry name" value="Pre-SET_dom"/>
</dbReference>
<dbReference type="Pfam" id="PF00856">
    <property type="entry name" value="SET"/>
    <property type="match status" value="1"/>
</dbReference>
<evidence type="ECO:0000256" key="5">
    <source>
        <dbReference type="ARBA" id="ARBA00022691"/>
    </source>
</evidence>
<protein>
    <recommendedName>
        <fullName evidence="13">SET domain-containing protein</fullName>
    </recommendedName>
</protein>
<evidence type="ECO:0000313" key="11">
    <source>
        <dbReference type="EMBL" id="GAX84548.1"/>
    </source>
</evidence>
<dbReference type="Proteomes" id="UP000232323">
    <property type="component" value="Unassembled WGS sequence"/>
</dbReference>
<feature type="region of interest" description="Disordered" evidence="8">
    <location>
        <begin position="130"/>
        <end position="149"/>
    </location>
</feature>
<dbReference type="GO" id="GO:0008270">
    <property type="term" value="F:zinc ion binding"/>
    <property type="evidence" value="ECO:0007669"/>
    <property type="project" value="InterPro"/>
</dbReference>
<feature type="domain" description="Post-SET" evidence="10">
    <location>
        <begin position="420"/>
        <end position="436"/>
    </location>
</feature>
<comment type="caution">
    <text evidence="11">The sequence shown here is derived from an EMBL/GenBank/DDBJ whole genome shotgun (WGS) entry which is preliminary data.</text>
</comment>
<evidence type="ECO:0008006" key="13">
    <source>
        <dbReference type="Google" id="ProtNLM"/>
    </source>
</evidence>
<sequence>MSNERKSHALQVVMNCLPHADVCRLAMVCKTLSLYANVLVCKDQRDLSRGLERFPITFKNEFDSCKLPTNFWYMVSSLTHAVTVENGCDCHGPLCSQLRSSSRLQDSTIMQACPCSTAATFGLLSSLESASPPMREVPHQESSSAGSPEHDAVVTMQECGPSCKCGPFCPLRATQHGIAACVTVFRSQHKGWCVKAGQKITSGSFVSEYVGEYLSNKMAENRLQHYDQMMIRAKDFSQAYTLKDTRREIRLSEDLPASSKPRSYQGHALLVVREMLPSGVILRTNIDATSRGNVAKFFNHSCDGGNLRQVLIQRSGSLLPAVALFARRDIEIGEELTFAYGLPNPGIDLIANPGPELAVVNQEHKQVTNSHLCSGQERPDPVDFNRNAWRNPFSLPSNKKFAAGKSTMQKKDGSFAGRLVLQPCLCGTLSCLGWMPNNASS</sequence>
<dbReference type="InterPro" id="IPR050973">
    <property type="entry name" value="H3K9_Histone-Lys_N-MTase"/>
</dbReference>
<keyword evidence="7" id="KW-0862">Zinc</keyword>
<dbReference type="PANTHER" id="PTHR46223:SF3">
    <property type="entry name" value="HISTONE-LYSINE N-METHYLTRANSFERASE SET-23"/>
    <property type="match status" value="1"/>
</dbReference>
<dbReference type="GO" id="GO:0005634">
    <property type="term" value="C:nucleus"/>
    <property type="evidence" value="ECO:0007669"/>
    <property type="project" value="InterPro"/>
</dbReference>
<keyword evidence="2" id="KW-0158">Chromosome</keyword>
<dbReference type="InterPro" id="IPR001214">
    <property type="entry name" value="SET_dom"/>
</dbReference>
<evidence type="ECO:0000259" key="9">
    <source>
        <dbReference type="PROSITE" id="PS50280"/>
    </source>
</evidence>
<keyword evidence="5" id="KW-0949">S-adenosyl-L-methionine</keyword>
<dbReference type="SMART" id="SM00317">
    <property type="entry name" value="SET"/>
    <property type="match status" value="1"/>
</dbReference>
<dbReference type="Gene3D" id="2.170.270.10">
    <property type="entry name" value="SET domain"/>
    <property type="match status" value="1"/>
</dbReference>
<name>A0A250XNA6_9CHLO</name>
<evidence type="ECO:0000256" key="3">
    <source>
        <dbReference type="ARBA" id="ARBA00022603"/>
    </source>
</evidence>
<dbReference type="GO" id="GO:0042054">
    <property type="term" value="F:histone methyltransferase activity"/>
    <property type="evidence" value="ECO:0007669"/>
    <property type="project" value="InterPro"/>
</dbReference>
<evidence type="ECO:0000256" key="4">
    <source>
        <dbReference type="ARBA" id="ARBA00022679"/>
    </source>
</evidence>
<dbReference type="Pfam" id="PF05033">
    <property type="entry name" value="Pre-SET"/>
    <property type="match status" value="1"/>
</dbReference>
<dbReference type="GO" id="GO:0005694">
    <property type="term" value="C:chromosome"/>
    <property type="evidence" value="ECO:0007669"/>
    <property type="project" value="UniProtKB-SubCell"/>
</dbReference>
<evidence type="ECO:0000256" key="6">
    <source>
        <dbReference type="ARBA" id="ARBA00022723"/>
    </source>
</evidence>
<proteinExistence type="predicted"/>
<evidence type="ECO:0000256" key="1">
    <source>
        <dbReference type="ARBA" id="ARBA00004286"/>
    </source>
</evidence>
<evidence type="ECO:0000313" key="12">
    <source>
        <dbReference type="Proteomes" id="UP000232323"/>
    </source>
</evidence>
<evidence type="ECO:0000259" key="10">
    <source>
        <dbReference type="PROSITE" id="PS50868"/>
    </source>
</evidence>
<keyword evidence="6" id="KW-0479">Metal-binding</keyword>
<reference evidence="11 12" key="1">
    <citation type="submission" date="2017-08" db="EMBL/GenBank/DDBJ databases">
        <title>Acidophilic green algal genome provides insights into adaptation to an acidic environment.</title>
        <authorList>
            <person name="Hirooka S."/>
            <person name="Hirose Y."/>
            <person name="Kanesaki Y."/>
            <person name="Higuchi S."/>
            <person name="Fujiwara T."/>
            <person name="Onuma R."/>
            <person name="Era A."/>
            <person name="Ohbayashi R."/>
            <person name="Uzuka A."/>
            <person name="Nozaki H."/>
            <person name="Yoshikawa H."/>
            <person name="Miyagishima S.Y."/>
        </authorList>
    </citation>
    <scope>NUCLEOTIDE SEQUENCE [LARGE SCALE GENOMIC DNA]</scope>
    <source>
        <strain evidence="11 12">NIES-2499</strain>
    </source>
</reference>
<dbReference type="STRING" id="1157962.A0A250XNA6"/>
<keyword evidence="3" id="KW-0489">Methyltransferase</keyword>
<keyword evidence="12" id="KW-1185">Reference proteome</keyword>
<comment type="subcellular location">
    <subcellularLocation>
        <location evidence="1">Chromosome</location>
    </subcellularLocation>
</comment>
<dbReference type="OrthoDB" id="5792673at2759"/>
<dbReference type="SUPFAM" id="SSF82199">
    <property type="entry name" value="SET domain"/>
    <property type="match status" value="1"/>
</dbReference>
<feature type="domain" description="SET" evidence="9">
    <location>
        <begin position="180"/>
        <end position="341"/>
    </location>
</feature>
<dbReference type="InterPro" id="IPR003616">
    <property type="entry name" value="Post-SET_dom"/>
</dbReference>